<dbReference type="EMBL" id="JABANP010000399">
    <property type="protein sequence ID" value="KAF4682928.1"/>
    <property type="molecule type" value="Genomic_DNA"/>
</dbReference>
<evidence type="ECO:0000313" key="2">
    <source>
        <dbReference type="EMBL" id="KAF4682928.1"/>
    </source>
</evidence>
<gene>
    <name evidence="2" type="ORF">FOZ60_009832</name>
</gene>
<reference evidence="2 3" key="1">
    <citation type="submission" date="2020-04" db="EMBL/GenBank/DDBJ databases">
        <title>Perkinsus olseni comparative genomics.</title>
        <authorList>
            <person name="Bogema D.R."/>
        </authorList>
    </citation>
    <scope>NUCLEOTIDE SEQUENCE [LARGE SCALE GENOMIC DNA]</scope>
    <source>
        <strain evidence="2">00978-12</strain>
    </source>
</reference>
<feature type="region of interest" description="Disordered" evidence="1">
    <location>
        <begin position="668"/>
        <end position="723"/>
    </location>
</feature>
<sequence>MRALYFNLGRDVSPRVALELAFCKTRSGLLVGIGLVKDGRLITGFENSFLVSTSLNQGASEEGPPSLPNAPAWEYKLPSGRYRVARRDTGEVWSSVPLLTSFDMEIWNEGGQQVAKLGTTVANKSFGMAEGVPLSRSSSDFERRLNLKRYGLHDEKPRGCFYVVGNEGSMFLCNLHRAMGEPMPEGQGHHLVICETPSVIFIGIRPERQKSGHIAFYRNSIFLEGPLMNTVDENAGGLYTPKHMSSSARKRKGSPGSAGPAKRRYTKKYNPVVEEQLASGTYRAKRQGGVCPSLPMLTGFEVEVSQSGGQQVAIVNAQVGSLRINMREKSSLVSNSLGDDESESRGLPRTVGRCFLFKANRGYGISAAGKFIRELYSALKMQEPSMAAVKIALCSDPSSLVVVLGPEWEGGHVVGAEHSFLLEGPFDELTAKKKPPKVLLDPVVESEVPSGTYKAMKPDTSGVCPTLPLLDDFHMTVWENGGRQVATVNATANGEVVRMKEGIPLAWHSRRFARQHSLQKYGLPETGAKRCFHFLEKSSVNDFMRELYTAMDEARRSSSLAFCHDPPRLLVGVGIVKTGHKRAHFENTFYLARPESNAGNGVVGREASSPPDGSAGQDKENSAEEEPSDEIAGSAAADSSDLFPEWLLDDDEVLDLATQLATAPDLDLSWTEGDSHTEGSTHSPLSLESYGDNTIDEEENRENTAGPWEAVSSAADGNSGLGRWPLDEALSKFLE</sequence>
<dbReference type="Proteomes" id="UP000541610">
    <property type="component" value="Unassembled WGS sequence"/>
</dbReference>
<dbReference type="OrthoDB" id="10325308at2759"/>
<evidence type="ECO:0000313" key="3">
    <source>
        <dbReference type="Proteomes" id="UP000541610"/>
    </source>
</evidence>
<organism evidence="2 3">
    <name type="scientific">Perkinsus olseni</name>
    <name type="common">Perkinsus atlanticus</name>
    <dbReference type="NCBI Taxonomy" id="32597"/>
    <lineage>
        <taxon>Eukaryota</taxon>
        <taxon>Sar</taxon>
        <taxon>Alveolata</taxon>
        <taxon>Perkinsozoa</taxon>
        <taxon>Perkinsea</taxon>
        <taxon>Perkinsida</taxon>
        <taxon>Perkinsidae</taxon>
        <taxon>Perkinsus</taxon>
    </lineage>
</organism>
<proteinExistence type="predicted"/>
<comment type="caution">
    <text evidence="2">The sequence shown here is derived from an EMBL/GenBank/DDBJ whole genome shotgun (WGS) entry which is preliminary data.</text>
</comment>
<name>A0A7J6NGH0_PEROL</name>
<feature type="region of interest" description="Disordered" evidence="1">
    <location>
        <begin position="239"/>
        <end position="266"/>
    </location>
</feature>
<protein>
    <submittedName>
        <fullName evidence="2">Uncharacterized protein</fullName>
    </submittedName>
</protein>
<feature type="region of interest" description="Disordered" evidence="1">
    <location>
        <begin position="596"/>
        <end position="636"/>
    </location>
</feature>
<accession>A0A7J6NGH0</accession>
<dbReference type="AlphaFoldDB" id="A0A7J6NGH0"/>
<evidence type="ECO:0000256" key="1">
    <source>
        <dbReference type="SAM" id="MobiDB-lite"/>
    </source>
</evidence>